<feature type="transmembrane region" description="Helical" evidence="6">
    <location>
        <begin position="402"/>
        <end position="420"/>
    </location>
</feature>
<dbReference type="GO" id="GO:0016020">
    <property type="term" value="C:membrane"/>
    <property type="evidence" value="ECO:0007669"/>
    <property type="project" value="UniProtKB-SubCell"/>
</dbReference>
<comment type="similarity">
    <text evidence="2">Belongs to the peroxisomal membrane protein PXMP2/4 family.</text>
</comment>
<reference evidence="7 8" key="1">
    <citation type="submission" date="2018-09" db="EMBL/GenBank/DDBJ databases">
        <title>A high-quality reference genome of wild soybean provides a powerful tool to mine soybean genomes.</title>
        <authorList>
            <person name="Xie M."/>
            <person name="Chung C.Y.L."/>
            <person name="Li M.-W."/>
            <person name="Wong F.-L."/>
            <person name="Chan T.-F."/>
            <person name="Lam H.-M."/>
        </authorList>
    </citation>
    <scope>NUCLEOTIDE SEQUENCE [LARGE SCALE GENOMIC DNA]</scope>
    <source>
        <strain evidence="8">cv. W05</strain>
        <tissue evidence="7">Hypocotyl of etiolated seedlings</tissue>
    </source>
</reference>
<evidence type="ECO:0000256" key="3">
    <source>
        <dbReference type="ARBA" id="ARBA00022692"/>
    </source>
</evidence>
<evidence type="ECO:0000313" key="8">
    <source>
        <dbReference type="Proteomes" id="UP000289340"/>
    </source>
</evidence>
<gene>
    <name evidence="7" type="ORF">D0Y65_022788</name>
</gene>
<sequence length="504" mass="56088">MIYYGLVVEGQPWVNVKAKVKKDYLSVQYTSWTVWPVVGWINHKFMPLHFRVVFQSLVAFFCLIGRCGTCSVSSHAKVETRQPSHWVSSRRIAATINVPKIKVTKVSTPRPPNKNLVAELNYLNNYISATGTTHAKENPYCSNLSAKSSTAPRTSTPNSTEVTKLHVIMEIVAERIEMHKNIGAQRDNWNCLLTTSVNMITLSAATMVGLAAVGSSGATVVALKVSSTILYMAATGLLVVMNKIQPSQLVEEQRNAARLFKQLHRELQTRLSLGNPSENDVNEAMEKVLALDRAYPLPLLGSMLEKFPQTVEPAVWWPRQKQKCLKKEEFGGKFKGKNGWDARLEDEMRKVVLVLRKKDMEDYLRLGKEVLNFNKVLAVSGPLLTGLAALGSVFLGSVNAPWPVMLGVIGGALASVVNTLEHGGQVGMVFEMYRTTTGFFKLMEESIELNINEQDPHKRENGELFEIKVALQLGRSLSELRQFTASISSSPEENDCQEFASKLF</sequence>
<proteinExistence type="inferred from homology"/>
<dbReference type="Proteomes" id="UP000289340">
    <property type="component" value="Chromosome 9"/>
</dbReference>
<feature type="transmembrane region" description="Helical" evidence="6">
    <location>
        <begin position="218"/>
        <end position="240"/>
    </location>
</feature>
<comment type="subcellular location">
    <subcellularLocation>
        <location evidence="1">Membrane</location>
        <topology evidence="1">Multi-pass membrane protein</topology>
    </subcellularLocation>
</comment>
<evidence type="ECO:0000256" key="6">
    <source>
        <dbReference type="SAM" id="Phobius"/>
    </source>
</evidence>
<dbReference type="InterPro" id="IPR027949">
    <property type="entry name" value="Chloroplast_duf"/>
</dbReference>
<evidence type="ECO:0000256" key="5">
    <source>
        <dbReference type="ARBA" id="ARBA00023136"/>
    </source>
</evidence>
<dbReference type="PANTHER" id="PTHR33358">
    <property type="entry name" value="F-BOX PROTEIN WITH A DOMAIN PROTEIN"/>
    <property type="match status" value="1"/>
</dbReference>
<organism evidence="7 8">
    <name type="scientific">Glycine soja</name>
    <name type="common">Wild soybean</name>
    <dbReference type="NCBI Taxonomy" id="3848"/>
    <lineage>
        <taxon>Eukaryota</taxon>
        <taxon>Viridiplantae</taxon>
        <taxon>Streptophyta</taxon>
        <taxon>Embryophyta</taxon>
        <taxon>Tracheophyta</taxon>
        <taxon>Spermatophyta</taxon>
        <taxon>Magnoliopsida</taxon>
        <taxon>eudicotyledons</taxon>
        <taxon>Gunneridae</taxon>
        <taxon>Pentapetalae</taxon>
        <taxon>rosids</taxon>
        <taxon>fabids</taxon>
        <taxon>Fabales</taxon>
        <taxon>Fabaceae</taxon>
        <taxon>Papilionoideae</taxon>
        <taxon>50 kb inversion clade</taxon>
        <taxon>NPAAA clade</taxon>
        <taxon>indigoferoid/millettioid clade</taxon>
        <taxon>Phaseoleae</taxon>
        <taxon>Glycine</taxon>
        <taxon>Glycine subgen. Soja</taxon>
    </lineage>
</organism>
<evidence type="ECO:0000256" key="4">
    <source>
        <dbReference type="ARBA" id="ARBA00022989"/>
    </source>
</evidence>
<name>A0A445IUZ7_GLYSO</name>
<dbReference type="InterPro" id="IPR007248">
    <property type="entry name" value="Mpv17_PMP22"/>
</dbReference>
<evidence type="ECO:0000256" key="1">
    <source>
        <dbReference type="ARBA" id="ARBA00004141"/>
    </source>
</evidence>
<accession>A0A445IUZ7</accession>
<dbReference type="Pfam" id="PF14476">
    <property type="entry name" value="Chloroplast_duf"/>
    <property type="match status" value="1"/>
</dbReference>
<protein>
    <submittedName>
        <fullName evidence="7">Putative F-box protein</fullName>
    </submittedName>
</protein>
<comment type="caution">
    <text evidence="7">The sequence shown here is derived from an EMBL/GenBank/DDBJ whole genome shotgun (WGS) entry which is preliminary data.</text>
</comment>
<feature type="transmembrane region" description="Helical" evidence="6">
    <location>
        <begin position="189"/>
        <end position="212"/>
    </location>
</feature>
<evidence type="ECO:0000256" key="2">
    <source>
        <dbReference type="ARBA" id="ARBA00006824"/>
    </source>
</evidence>
<keyword evidence="5 6" id="KW-0472">Membrane</keyword>
<keyword evidence="8" id="KW-1185">Reference proteome</keyword>
<dbReference type="Pfam" id="PF04117">
    <property type="entry name" value="Mpv17_PMP22"/>
    <property type="match status" value="1"/>
</dbReference>
<dbReference type="PANTHER" id="PTHR33358:SF16">
    <property type="entry name" value="F-BOX PROTEIN"/>
    <property type="match status" value="1"/>
</dbReference>
<dbReference type="EMBL" id="QZWG01000009">
    <property type="protein sequence ID" value="RZB89981.1"/>
    <property type="molecule type" value="Genomic_DNA"/>
</dbReference>
<keyword evidence="3 6" id="KW-0812">Transmembrane</keyword>
<keyword evidence="4 6" id="KW-1133">Transmembrane helix</keyword>
<feature type="transmembrane region" description="Helical" evidence="6">
    <location>
        <begin position="376"/>
        <end position="396"/>
    </location>
</feature>
<dbReference type="AlphaFoldDB" id="A0A445IUZ7"/>
<evidence type="ECO:0000313" key="7">
    <source>
        <dbReference type="EMBL" id="RZB89981.1"/>
    </source>
</evidence>